<proteinExistence type="predicted"/>
<dbReference type="EMBL" id="MVGT01003215">
    <property type="protein sequence ID" value="OVA04854.1"/>
    <property type="molecule type" value="Genomic_DNA"/>
</dbReference>
<dbReference type="STRING" id="56857.A0A200Q305"/>
<reference evidence="2 3" key="1">
    <citation type="journal article" date="2017" name="Mol. Plant">
        <title>The Genome of Medicinal Plant Macleaya cordata Provides New Insights into Benzylisoquinoline Alkaloids Metabolism.</title>
        <authorList>
            <person name="Liu X."/>
            <person name="Liu Y."/>
            <person name="Huang P."/>
            <person name="Ma Y."/>
            <person name="Qing Z."/>
            <person name="Tang Q."/>
            <person name="Cao H."/>
            <person name="Cheng P."/>
            <person name="Zheng Y."/>
            <person name="Yuan Z."/>
            <person name="Zhou Y."/>
            <person name="Liu J."/>
            <person name="Tang Z."/>
            <person name="Zhuo Y."/>
            <person name="Zhang Y."/>
            <person name="Yu L."/>
            <person name="Huang J."/>
            <person name="Yang P."/>
            <person name="Peng Q."/>
            <person name="Zhang J."/>
            <person name="Jiang W."/>
            <person name="Zhang Z."/>
            <person name="Lin K."/>
            <person name="Ro D.K."/>
            <person name="Chen X."/>
            <person name="Xiong X."/>
            <person name="Shang Y."/>
            <person name="Huang S."/>
            <person name="Zeng J."/>
        </authorList>
    </citation>
    <scope>NUCLEOTIDE SEQUENCE [LARGE SCALE GENOMIC DNA]</scope>
    <source>
        <strain evidence="3">cv. BLH2017</strain>
        <tissue evidence="2">Root</tissue>
    </source>
</reference>
<evidence type="ECO:0000259" key="1">
    <source>
        <dbReference type="Pfam" id="PF03108"/>
    </source>
</evidence>
<keyword evidence="3" id="KW-1185">Reference proteome</keyword>
<evidence type="ECO:0000313" key="2">
    <source>
        <dbReference type="EMBL" id="OVA04854.1"/>
    </source>
</evidence>
<gene>
    <name evidence="2" type="ORF">BVC80_869g17</name>
</gene>
<organism evidence="2 3">
    <name type="scientific">Macleaya cordata</name>
    <name type="common">Five-seeded plume-poppy</name>
    <name type="synonym">Bocconia cordata</name>
    <dbReference type="NCBI Taxonomy" id="56857"/>
    <lineage>
        <taxon>Eukaryota</taxon>
        <taxon>Viridiplantae</taxon>
        <taxon>Streptophyta</taxon>
        <taxon>Embryophyta</taxon>
        <taxon>Tracheophyta</taxon>
        <taxon>Spermatophyta</taxon>
        <taxon>Magnoliopsida</taxon>
        <taxon>Ranunculales</taxon>
        <taxon>Papaveraceae</taxon>
        <taxon>Papaveroideae</taxon>
        <taxon>Macleaya</taxon>
    </lineage>
</organism>
<feature type="domain" description="Transposase MuDR plant" evidence="1">
    <location>
        <begin position="32"/>
        <end position="85"/>
    </location>
</feature>
<dbReference type="Proteomes" id="UP000195402">
    <property type="component" value="Unassembled WGS sequence"/>
</dbReference>
<dbReference type="PANTHER" id="PTHR31973:SF187">
    <property type="entry name" value="MUTATOR TRANSPOSASE MUDRA PROTEIN"/>
    <property type="match status" value="1"/>
</dbReference>
<dbReference type="AlphaFoldDB" id="A0A200Q305"/>
<protein>
    <recommendedName>
        <fullName evidence="1">Transposase MuDR plant domain-containing protein</fullName>
    </recommendedName>
</protein>
<name>A0A200Q305_MACCD</name>
<dbReference type="InParanoid" id="A0A200Q305"/>
<evidence type="ECO:0000313" key="3">
    <source>
        <dbReference type="Proteomes" id="UP000195402"/>
    </source>
</evidence>
<dbReference type="Pfam" id="PF03108">
    <property type="entry name" value="DBD_Tnp_Mut"/>
    <property type="match status" value="1"/>
</dbReference>
<comment type="caution">
    <text evidence="2">The sequence shown here is derived from an EMBL/GenBank/DDBJ whole genome shotgun (WGS) entry which is preliminary data.</text>
</comment>
<dbReference type="PANTHER" id="PTHR31973">
    <property type="entry name" value="POLYPROTEIN, PUTATIVE-RELATED"/>
    <property type="match status" value="1"/>
</dbReference>
<dbReference type="OrthoDB" id="1699581at2759"/>
<dbReference type="InterPro" id="IPR004332">
    <property type="entry name" value="Transposase_MuDR"/>
</dbReference>
<accession>A0A200Q305</accession>
<sequence length="216" mass="24311">MSFFMDFEILAVFCFGRESIAIRIRLCSTIAQTFPGGAEQFRTTLLKYSIEIGFKVHMLKNDKSRITAICGLKEVTGCNWRVHASCPLNHPSFFKIKRLNSAHTCGSSFRDRRNPPMTKKLEKSLILNQIMESPCAYAGKELALKQIYGDDKLSYSNLCWFADSFIRTNPGSRVVLEVNPVTNNKYKGCLLAATGKNGNEETMKIHGSEPIEVRVS</sequence>